<keyword evidence="1" id="KW-1133">Transmembrane helix</keyword>
<dbReference type="Pfam" id="PF13425">
    <property type="entry name" value="O-antigen_lig"/>
    <property type="match status" value="1"/>
</dbReference>
<dbReference type="AlphaFoldDB" id="A0A495A5G0"/>
<keyword evidence="1" id="KW-0472">Membrane</keyword>
<feature type="transmembrane region" description="Helical" evidence="1">
    <location>
        <begin position="411"/>
        <end position="429"/>
    </location>
</feature>
<feature type="transmembrane region" description="Helical" evidence="1">
    <location>
        <begin position="382"/>
        <end position="405"/>
    </location>
</feature>
<comment type="caution">
    <text evidence="2">The sequence shown here is derived from an EMBL/GenBank/DDBJ whole genome shotgun (WGS) entry which is preliminary data.</text>
</comment>
<evidence type="ECO:0000313" key="2">
    <source>
        <dbReference type="EMBL" id="RKQ34323.1"/>
    </source>
</evidence>
<dbReference type="OrthoDB" id="2281244at2"/>
<feature type="transmembrane region" description="Helical" evidence="1">
    <location>
        <begin position="196"/>
        <end position="212"/>
    </location>
</feature>
<gene>
    <name evidence="2" type="ORF">D8M06_08075</name>
</gene>
<keyword evidence="1" id="KW-0812">Transmembrane</keyword>
<feature type="transmembrane region" description="Helical" evidence="1">
    <location>
        <begin position="218"/>
        <end position="236"/>
    </location>
</feature>
<name>A0A495A5G0_9BACI</name>
<organism evidence="2 3">
    <name type="scientific">Oceanobacillus halophilus</name>
    <dbReference type="NCBI Taxonomy" id="930130"/>
    <lineage>
        <taxon>Bacteria</taxon>
        <taxon>Bacillati</taxon>
        <taxon>Bacillota</taxon>
        <taxon>Bacilli</taxon>
        <taxon>Bacillales</taxon>
        <taxon>Bacillaceae</taxon>
        <taxon>Oceanobacillus</taxon>
    </lineage>
</organism>
<dbReference type="Proteomes" id="UP000269301">
    <property type="component" value="Unassembled WGS sequence"/>
</dbReference>
<reference evidence="2 3" key="1">
    <citation type="journal article" date="2016" name="Int. J. Syst. Evol. Microbiol.">
        <title>Oceanobacillus halophilus sp. nov., a novel moderately halophilic bacterium from a hypersaline lake.</title>
        <authorList>
            <person name="Amoozegar M.A."/>
            <person name="Bagheri M."/>
            <person name="Makhdoumi A."/>
            <person name="Nikou M.M."/>
            <person name="Fazeli S.A.S."/>
            <person name="Schumann P."/>
            <person name="Sproer C."/>
            <person name="Sanchez-Porro C."/>
            <person name="Ventosa A."/>
        </authorList>
    </citation>
    <scope>NUCLEOTIDE SEQUENCE [LARGE SCALE GENOMIC DNA]</scope>
    <source>
        <strain evidence="2 3">DSM 23996</strain>
    </source>
</reference>
<sequence>MVSNVKVTSQLEKFFIYFILFQPILDVVAYLGVPISLLVRVMALGIGLIYIVMLPKSKHKTIAFYILFIIGIFMVSNLLMSWMVKDPFYPSFEISYMVKNFFFIEMLIVYAFVFQSYAIKPHWKGLIERFIFINISLIALVMFISEVTNTSKPSYVHFNKAGSSGWFYAGNELSAILAMGFSVMVLYMINKKVQSRKLAVLPLIILTIWSMMAVGTKVAFGAVLVVLGLTVVYSVIKIFKNKRGWMDLLVYTLLLVGTIAIAPGTAIGENLNLSFGPTVKNIEQETPPKEDIGNDRQLTKEALSGRDDFLKEKQEDYKKAPLIQQSFGMGAAGIYEDSAKLIEMDFFDWFFSYGFIGMILLIIPLLYFVIKILTNLIKSPLKVFDSTIFFVGVGIGLGLGTAFIAGHVLTAPAVSIYLAILISFLSTVMNNTKKE</sequence>
<evidence type="ECO:0008006" key="4">
    <source>
        <dbReference type="Google" id="ProtNLM"/>
    </source>
</evidence>
<dbReference type="EMBL" id="RBZP01000004">
    <property type="protein sequence ID" value="RKQ34323.1"/>
    <property type="molecule type" value="Genomic_DNA"/>
</dbReference>
<feature type="transmembrane region" description="Helical" evidence="1">
    <location>
        <begin position="248"/>
        <end position="267"/>
    </location>
</feature>
<evidence type="ECO:0000313" key="3">
    <source>
        <dbReference type="Proteomes" id="UP000269301"/>
    </source>
</evidence>
<feature type="transmembrane region" description="Helical" evidence="1">
    <location>
        <begin position="37"/>
        <end position="55"/>
    </location>
</feature>
<evidence type="ECO:0000256" key="1">
    <source>
        <dbReference type="SAM" id="Phobius"/>
    </source>
</evidence>
<dbReference type="InterPro" id="IPR049504">
    <property type="entry name" value="O-antigen_lig"/>
</dbReference>
<feature type="transmembrane region" description="Helical" evidence="1">
    <location>
        <begin position="165"/>
        <end position="189"/>
    </location>
</feature>
<feature type="transmembrane region" description="Helical" evidence="1">
    <location>
        <begin position="350"/>
        <end position="370"/>
    </location>
</feature>
<accession>A0A495A5G0</accession>
<feature type="transmembrane region" description="Helical" evidence="1">
    <location>
        <begin position="62"/>
        <end position="84"/>
    </location>
</feature>
<feature type="transmembrane region" description="Helical" evidence="1">
    <location>
        <begin position="126"/>
        <end position="145"/>
    </location>
</feature>
<proteinExistence type="predicted"/>
<keyword evidence="3" id="KW-1185">Reference proteome</keyword>
<feature type="transmembrane region" description="Helical" evidence="1">
    <location>
        <begin position="96"/>
        <end position="114"/>
    </location>
</feature>
<dbReference type="RefSeq" id="WP_121203886.1">
    <property type="nucleotide sequence ID" value="NZ_RBZP01000004.1"/>
</dbReference>
<protein>
    <recommendedName>
        <fullName evidence="4">O-antigen ligase domain-containing protein</fullName>
    </recommendedName>
</protein>